<dbReference type="Gene3D" id="2.10.109.10">
    <property type="entry name" value="Umud Fragment, subunit A"/>
    <property type="match status" value="1"/>
</dbReference>
<evidence type="ECO:0000256" key="6">
    <source>
        <dbReference type="ARBA" id="ARBA00022813"/>
    </source>
</evidence>
<dbReference type="GO" id="GO:0006508">
    <property type="term" value="P:proteolysis"/>
    <property type="evidence" value="ECO:0007669"/>
    <property type="project" value="InterPro"/>
</dbReference>
<dbReference type="Proteomes" id="UP001174909">
    <property type="component" value="Unassembled WGS sequence"/>
</dbReference>
<keyword evidence="16" id="KW-1185">Reference proteome</keyword>
<protein>
    <submittedName>
        <fullName evidence="15">LexA repressor</fullName>
    </submittedName>
</protein>
<keyword evidence="4" id="KW-0227">DNA damage</keyword>
<dbReference type="Pfam" id="PF00717">
    <property type="entry name" value="Peptidase_S24"/>
    <property type="match status" value="1"/>
</dbReference>
<dbReference type="CDD" id="cd06529">
    <property type="entry name" value="S24_LexA-like"/>
    <property type="match status" value="1"/>
</dbReference>
<keyword evidence="2" id="KW-0678">Repressor</keyword>
<evidence type="ECO:0000256" key="2">
    <source>
        <dbReference type="ARBA" id="ARBA00022491"/>
    </source>
</evidence>
<keyword evidence="5 12" id="KW-0378">Hydrolase</keyword>
<evidence type="ECO:0000256" key="1">
    <source>
        <dbReference type="ARBA" id="ARBA00007484"/>
    </source>
</evidence>
<dbReference type="GO" id="GO:0003677">
    <property type="term" value="F:DNA binding"/>
    <property type="evidence" value="ECO:0007669"/>
    <property type="project" value="UniProtKB-KW"/>
</dbReference>
<keyword evidence="6 12" id="KW-0068">Autocatalytic cleavage</keyword>
<evidence type="ECO:0000313" key="15">
    <source>
        <dbReference type="EMBL" id="CAI8019001.1"/>
    </source>
</evidence>
<evidence type="ECO:0000256" key="4">
    <source>
        <dbReference type="ARBA" id="ARBA00022763"/>
    </source>
</evidence>
<evidence type="ECO:0000259" key="13">
    <source>
        <dbReference type="Pfam" id="PF00717"/>
    </source>
</evidence>
<evidence type="ECO:0000256" key="11">
    <source>
        <dbReference type="ARBA" id="ARBA00023236"/>
    </source>
</evidence>
<evidence type="ECO:0000256" key="7">
    <source>
        <dbReference type="ARBA" id="ARBA00023015"/>
    </source>
</evidence>
<evidence type="ECO:0000256" key="12">
    <source>
        <dbReference type="RuleBase" id="RU003991"/>
    </source>
</evidence>
<dbReference type="InterPro" id="IPR006200">
    <property type="entry name" value="LexA"/>
</dbReference>
<dbReference type="EMBL" id="CASHTH010001721">
    <property type="protein sequence ID" value="CAI8019001.1"/>
    <property type="molecule type" value="Genomic_DNA"/>
</dbReference>
<evidence type="ECO:0000313" key="16">
    <source>
        <dbReference type="Proteomes" id="UP001174909"/>
    </source>
</evidence>
<comment type="similarity">
    <text evidence="1 12">Belongs to the peptidase S24 family.</text>
</comment>
<dbReference type="PANTHER" id="PTHR33516">
    <property type="entry name" value="LEXA REPRESSOR"/>
    <property type="match status" value="1"/>
</dbReference>
<keyword evidence="9" id="KW-0804">Transcription</keyword>
<comment type="caution">
    <text evidence="15">The sequence shown here is derived from an EMBL/GenBank/DDBJ whole genome shotgun (WGS) entry which is preliminary data.</text>
</comment>
<keyword evidence="7" id="KW-0805">Transcription regulation</keyword>
<evidence type="ECO:0000259" key="14">
    <source>
        <dbReference type="Pfam" id="PF01726"/>
    </source>
</evidence>
<keyword evidence="3" id="KW-0235">DNA replication</keyword>
<keyword evidence="11" id="KW-0742">SOS response</keyword>
<dbReference type="InterPro" id="IPR006199">
    <property type="entry name" value="LexA_DNA-bd_dom"/>
</dbReference>
<evidence type="ECO:0000256" key="8">
    <source>
        <dbReference type="ARBA" id="ARBA00023125"/>
    </source>
</evidence>
<dbReference type="PANTHER" id="PTHR33516:SF2">
    <property type="entry name" value="LEXA REPRESSOR-RELATED"/>
    <property type="match status" value="1"/>
</dbReference>
<dbReference type="SUPFAM" id="SSF46785">
    <property type="entry name" value="Winged helix' DNA-binding domain"/>
    <property type="match status" value="1"/>
</dbReference>
<dbReference type="InterPro" id="IPR039418">
    <property type="entry name" value="LexA-like"/>
</dbReference>
<dbReference type="AlphaFoldDB" id="A0AA35WJ42"/>
<organism evidence="15 16">
    <name type="scientific">Geodia barretti</name>
    <name type="common">Barrett's horny sponge</name>
    <dbReference type="NCBI Taxonomy" id="519541"/>
    <lineage>
        <taxon>Eukaryota</taxon>
        <taxon>Metazoa</taxon>
        <taxon>Porifera</taxon>
        <taxon>Demospongiae</taxon>
        <taxon>Heteroscleromorpha</taxon>
        <taxon>Tetractinellida</taxon>
        <taxon>Astrophorina</taxon>
        <taxon>Geodiidae</taxon>
        <taxon>Geodia</taxon>
    </lineage>
</organism>
<gene>
    <name evidence="15" type="ORF">GBAR_LOCUS11461</name>
</gene>
<dbReference type="Gene3D" id="1.10.10.10">
    <property type="entry name" value="Winged helix-like DNA-binding domain superfamily/Winged helix DNA-binding domain"/>
    <property type="match status" value="1"/>
</dbReference>
<dbReference type="NCBIfam" id="TIGR00498">
    <property type="entry name" value="lexA"/>
    <property type="match status" value="1"/>
</dbReference>
<dbReference type="GO" id="GO:0004252">
    <property type="term" value="F:serine-type endopeptidase activity"/>
    <property type="evidence" value="ECO:0007669"/>
    <property type="project" value="InterPro"/>
</dbReference>
<proteinExistence type="inferred from homology"/>
<dbReference type="PRINTS" id="PR00726">
    <property type="entry name" value="LEXASERPTASE"/>
</dbReference>
<dbReference type="GO" id="GO:0006260">
    <property type="term" value="P:DNA replication"/>
    <property type="evidence" value="ECO:0007669"/>
    <property type="project" value="UniProtKB-KW"/>
</dbReference>
<dbReference type="InterPro" id="IPR036390">
    <property type="entry name" value="WH_DNA-bd_sf"/>
</dbReference>
<evidence type="ECO:0000256" key="10">
    <source>
        <dbReference type="ARBA" id="ARBA00023204"/>
    </source>
</evidence>
<evidence type="ECO:0000256" key="9">
    <source>
        <dbReference type="ARBA" id="ARBA00023163"/>
    </source>
</evidence>
<dbReference type="InterPro" id="IPR036286">
    <property type="entry name" value="LexA/Signal_pep-like_sf"/>
</dbReference>
<dbReference type="HAMAP" id="MF_00015">
    <property type="entry name" value="LexA"/>
    <property type="match status" value="1"/>
</dbReference>
<dbReference type="InterPro" id="IPR015927">
    <property type="entry name" value="Peptidase_S24_S26A/B/C"/>
</dbReference>
<dbReference type="InterPro" id="IPR050077">
    <property type="entry name" value="LexA_repressor"/>
</dbReference>
<keyword evidence="10" id="KW-0234">DNA repair</keyword>
<dbReference type="InterPro" id="IPR036388">
    <property type="entry name" value="WH-like_DNA-bd_sf"/>
</dbReference>
<dbReference type="InterPro" id="IPR006197">
    <property type="entry name" value="Peptidase_S24_LexA"/>
</dbReference>
<dbReference type="GO" id="GO:0006281">
    <property type="term" value="P:DNA repair"/>
    <property type="evidence" value="ECO:0007669"/>
    <property type="project" value="UniProtKB-KW"/>
</dbReference>
<feature type="domain" description="LexA repressor DNA-binding" evidence="14">
    <location>
        <begin position="3"/>
        <end position="62"/>
    </location>
</feature>
<reference evidence="15" key="1">
    <citation type="submission" date="2023-03" db="EMBL/GenBank/DDBJ databases">
        <authorList>
            <person name="Steffen K."/>
            <person name="Cardenas P."/>
        </authorList>
    </citation>
    <scope>NUCLEOTIDE SEQUENCE</scope>
</reference>
<sequence>MPERRRRILGFIQEFYSENGIPPTVRDIQQACEISSTSVVDYNLRQLEEAGYLNRRREVARGIELLDREGEPVSSAPRIQIVGSIAAGQPLPVFSSEGAAASEEFDTVEVSPDLPRRHGKLFALTVHGTSMIDALIDDGDVVVIKPEQEAANGDMVVAWLREEEEATLKKFYREGDRVRLQPANRTMSPIYCQAENVEVRGKVVTVLRKFS</sequence>
<dbReference type="Pfam" id="PF01726">
    <property type="entry name" value="LexA_DNA_bind"/>
    <property type="match status" value="1"/>
</dbReference>
<dbReference type="GO" id="GO:0045892">
    <property type="term" value="P:negative regulation of DNA-templated transcription"/>
    <property type="evidence" value="ECO:0007669"/>
    <property type="project" value="InterPro"/>
</dbReference>
<evidence type="ECO:0000256" key="5">
    <source>
        <dbReference type="ARBA" id="ARBA00022801"/>
    </source>
</evidence>
<feature type="domain" description="Peptidase S24/S26A/S26B/S26C" evidence="13">
    <location>
        <begin position="81"/>
        <end position="204"/>
    </location>
</feature>
<accession>A0AA35WJ42</accession>
<name>A0AA35WJ42_GEOBA</name>
<keyword evidence="8" id="KW-0238">DNA-binding</keyword>
<dbReference type="SUPFAM" id="SSF51306">
    <property type="entry name" value="LexA/Signal peptidase"/>
    <property type="match status" value="1"/>
</dbReference>
<evidence type="ECO:0000256" key="3">
    <source>
        <dbReference type="ARBA" id="ARBA00022705"/>
    </source>
</evidence>